<protein>
    <submittedName>
        <fullName evidence="2">Uncharacterized protein</fullName>
    </submittedName>
</protein>
<evidence type="ECO:0000313" key="3">
    <source>
        <dbReference type="Proteomes" id="UP000195728"/>
    </source>
</evidence>
<sequence>MQEVQAAYNLSQNRKEKDYSNIVDKLQAKKNPDSQ</sequence>
<organism evidence="2 3">
    <name type="scientific">Bacillus wiedmannii</name>
    <dbReference type="NCBI Taxonomy" id="1890302"/>
    <lineage>
        <taxon>Bacteria</taxon>
        <taxon>Bacillati</taxon>
        <taxon>Bacillota</taxon>
        <taxon>Bacilli</taxon>
        <taxon>Bacillales</taxon>
        <taxon>Bacillaceae</taxon>
        <taxon>Bacillus</taxon>
        <taxon>Bacillus cereus group</taxon>
    </lineage>
</organism>
<evidence type="ECO:0000313" key="2">
    <source>
        <dbReference type="EMBL" id="SCC51449.1"/>
    </source>
</evidence>
<feature type="region of interest" description="Disordered" evidence="1">
    <location>
        <begin position="1"/>
        <end position="35"/>
    </location>
</feature>
<reference evidence="2 3" key="1">
    <citation type="submission" date="2016-08" db="EMBL/GenBank/DDBJ databases">
        <authorList>
            <person name="Loux V."/>
            <person name="Rue O."/>
        </authorList>
    </citation>
    <scope>NUCLEOTIDE SEQUENCE [LARGE SCALE GENOMIC DNA]</scope>
    <source>
        <strain evidence="2 3">WSBC_10311</strain>
    </source>
</reference>
<feature type="compositionally biased region" description="Basic and acidic residues" evidence="1">
    <location>
        <begin position="26"/>
        <end position="35"/>
    </location>
</feature>
<proteinExistence type="predicted"/>
<gene>
    <name evidence="2" type="ORF">BC10311_04001</name>
</gene>
<evidence type="ECO:0000256" key="1">
    <source>
        <dbReference type="SAM" id="MobiDB-lite"/>
    </source>
</evidence>
<dbReference type="AlphaFoldDB" id="A0AB37YVB9"/>
<dbReference type="Proteomes" id="UP000195728">
    <property type="component" value="Unassembled WGS sequence"/>
</dbReference>
<name>A0AB37YVB9_9BACI</name>
<comment type="caution">
    <text evidence="2">The sequence shown here is derived from an EMBL/GenBank/DDBJ whole genome shotgun (WGS) entry which is preliminary data.</text>
</comment>
<dbReference type="EMBL" id="FMBG01000017">
    <property type="protein sequence ID" value="SCC51449.1"/>
    <property type="molecule type" value="Genomic_DNA"/>
</dbReference>
<accession>A0AB37YVB9</accession>